<reference evidence="2 3" key="1">
    <citation type="submission" date="2019-06" db="EMBL/GenBank/DDBJ databases">
        <title>Sequencing the genomes of 1000 actinobacteria strains.</title>
        <authorList>
            <person name="Klenk H.-P."/>
        </authorList>
    </citation>
    <scope>NUCLEOTIDE SEQUENCE [LARGE SCALE GENOMIC DNA]</scope>
    <source>
        <strain evidence="2 3">DSM 26477</strain>
    </source>
</reference>
<evidence type="ECO:0000259" key="1">
    <source>
        <dbReference type="Pfam" id="PF07883"/>
    </source>
</evidence>
<dbReference type="RefSeq" id="WP_141880015.1">
    <property type="nucleotide sequence ID" value="NZ_VFOM01000001.1"/>
</dbReference>
<dbReference type="OrthoDB" id="1121052at2"/>
<accession>A0A542YI81</accession>
<keyword evidence="3" id="KW-1185">Reference proteome</keyword>
<sequence>MGDEHGENTTHGLTVVATGLQDLADAHPFIEGRVAPQRILDADRARVMHLAFDAGQELKEHKAPVPILIQVLEGRFTFTVGDSANVLTPGALLHLTAGLPHAVLAHEPSRLTITMLRGDD</sequence>
<organism evidence="2 3">
    <name type="scientific">Homoserinimonas aerilata</name>
    <dbReference type="NCBI Taxonomy" id="1162970"/>
    <lineage>
        <taxon>Bacteria</taxon>
        <taxon>Bacillati</taxon>
        <taxon>Actinomycetota</taxon>
        <taxon>Actinomycetes</taxon>
        <taxon>Micrococcales</taxon>
        <taxon>Microbacteriaceae</taxon>
        <taxon>Homoserinimonas</taxon>
    </lineage>
</organism>
<dbReference type="InterPro" id="IPR011051">
    <property type="entry name" value="RmlC_Cupin_sf"/>
</dbReference>
<proteinExistence type="predicted"/>
<keyword evidence="2" id="KW-0223">Dioxygenase</keyword>
<comment type="caution">
    <text evidence="2">The sequence shown here is derived from an EMBL/GenBank/DDBJ whole genome shotgun (WGS) entry which is preliminary data.</text>
</comment>
<dbReference type="AlphaFoldDB" id="A0A542YI81"/>
<gene>
    <name evidence="2" type="ORF">FB562_0874</name>
</gene>
<evidence type="ECO:0000313" key="2">
    <source>
        <dbReference type="EMBL" id="TQL47803.1"/>
    </source>
</evidence>
<dbReference type="EMBL" id="VFOM01000001">
    <property type="protein sequence ID" value="TQL47803.1"/>
    <property type="molecule type" value="Genomic_DNA"/>
</dbReference>
<dbReference type="Proteomes" id="UP000317998">
    <property type="component" value="Unassembled WGS sequence"/>
</dbReference>
<dbReference type="CDD" id="cd02230">
    <property type="entry name" value="cupin_HP0902-like"/>
    <property type="match status" value="1"/>
</dbReference>
<dbReference type="Gene3D" id="2.60.120.10">
    <property type="entry name" value="Jelly Rolls"/>
    <property type="match status" value="1"/>
</dbReference>
<dbReference type="PANTHER" id="PTHR37694:SF1">
    <property type="entry name" value="SLR8022 PROTEIN"/>
    <property type="match status" value="1"/>
</dbReference>
<dbReference type="SUPFAM" id="SSF51182">
    <property type="entry name" value="RmlC-like cupins"/>
    <property type="match status" value="1"/>
</dbReference>
<dbReference type="InterPro" id="IPR013096">
    <property type="entry name" value="Cupin_2"/>
</dbReference>
<keyword evidence="2" id="KW-0560">Oxidoreductase</keyword>
<dbReference type="PANTHER" id="PTHR37694">
    <property type="entry name" value="SLR8022 PROTEIN"/>
    <property type="match status" value="1"/>
</dbReference>
<protein>
    <submittedName>
        <fullName evidence="2">Quercetin dioxygenase-like cupin family protein</fullName>
    </submittedName>
</protein>
<name>A0A542YI81_9MICO</name>
<dbReference type="GO" id="GO:0051213">
    <property type="term" value="F:dioxygenase activity"/>
    <property type="evidence" value="ECO:0007669"/>
    <property type="project" value="UniProtKB-KW"/>
</dbReference>
<evidence type="ECO:0000313" key="3">
    <source>
        <dbReference type="Proteomes" id="UP000317998"/>
    </source>
</evidence>
<feature type="domain" description="Cupin type-2" evidence="1">
    <location>
        <begin position="51"/>
        <end position="111"/>
    </location>
</feature>
<dbReference type="InterPro" id="IPR014710">
    <property type="entry name" value="RmlC-like_jellyroll"/>
</dbReference>
<dbReference type="Pfam" id="PF07883">
    <property type="entry name" value="Cupin_2"/>
    <property type="match status" value="1"/>
</dbReference>